<accession>A0A7V7VQD9</accession>
<protein>
    <recommendedName>
        <fullName evidence="3">DUF2384 domain-containing protein</fullName>
    </recommendedName>
</protein>
<evidence type="ECO:0008006" key="3">
    <source>
        <dbReference type="Google" id="ProtNLM"/>
    </source>
</evidence>
<comment type="caution">
    <text evidence="1">The sequence shown here is derived from an EMBL/GenBank/DDBJ whole genome shotgun (WGS) entry which is preliminary data.</text>
</comment>
<dbReference type="EMBL" id="WBVY01000009">
    <property type="protein sequence ID" value="KAB2654898.1"/>
    <property type="molecule type" value="Genomic_DNA"/>
</dbReference>
<reference evidence="1 2" key="1">
    <citation type="submission" date="2019-09" db="EMBL/GenBank/DDBJ databases">
        <title>Taxonomic organization of the family Brucellaceae based on a phylogenomic approach.</title>
        <authorList>
            <person name="Leclercq S."/>
            <person name="Cloeckaert A."/>
            <person name="Zygmunt M.S."/>
        </authorList>
    </citation>
    <scope>NUCLEOTIDE SEQUENCE [LARGE SCALE GENOMIC DNA]</scope>
    <source>
        <strain evidence="1 2">TA93</strain>
    </source>
</reference>
<proteinExistence type="predicted"/>
<gene>
    <name evidence="1" type="ORF">F9K94_22830</name>
</gene>
<sequence length="275" mass="30382">MTEALISQFLMIDRVVPPPGDRNVPRARRALRTAATREPDDQKFHDALVRAFRQSVEQAVLPDLMTEGAGRIEFDKLADAFADFASGRSVLLQLKPGLAEGERSAVRSFLETLVRVSENLDESRFEATISKLADLMLPDDLSVARGALAADNLELRDKFISEVPQLTSAEIGAKAGLQTKNPYATAARWKKNGEIFSVLHRGTEYYPAFQFRDGRPHPAIKKVLKALPAHLSGWQKTFWFVSTNGWLGDKAPVDVLDNAKAVIEAAEREGQEVVG</sequence>
<evidence type="ECO:0000313" key="2">
    <source>
        <dbReference type="Proteomes" id="UP000460650"/>
    </source>
</evidence>
<evidence type="ECO:0000313" key="1">
    <source>
        <dbReference type="EMBL" id="KAB2654898.1"/>
    </source>
</evidence>
<dbReference type="AlphaFoldDB" id="A0A7V7VQD9"/>
<dbReference type="Proteomes" id="UP000460650">
    <property type="component" value="Unassembled WGS sequence"/>
</dbReference>
<organism evidence="1 2">
    <name type="scientific">Brucella tritici</name>
    <dbReference type="NCBI Taxonomy" id="94626"/>
    <lineage>
        <taxon>Bacteria</taxon>
        <taxon>Pseudomonadati</taxon>
        <taxon>Pseudomonadota</taxon>
        <taxon>Alphaproteobacteria</taxon>
        <taxon>Hyphomicrobiales</taxon>
        <taxon>Brucellaceae</taxon>
        <taxon>Brucella/Ochrobactrum group</taxon>
        <taxon>Brucella</taxon>
    </lineage>
</organism>
<dbReference type="RefSeq" id="WP_151648862.1">
    <property type="nucleotide sequence ID" value="NZ_WBVY01000009.1"/>
</dbReference>
<name>A0A7V7VQD9_9HYPH</name>